<evidence type="ECO:0000313" key="1">
    <source>
        <dbReference type="EMBL" id="OKH49125.1"/>
    </source>
</evidence>
<gene>
    <name evidence="1" type="ORF">NIES30_08155</name>
</gene>
<name>A0A1U7J7I0_9CYAN</name>
<dbReference type="EMBL" id="MRCG01000004">
    <property type="protein sequence ID" value="OKH49125.1"/>
    <property type="molecule type" value="Genomic_DNA"/>
</dbReference>
<protein>
    <submittedName>
        <fullName evidence="1">Uncharacterized protein</fullName>
    </submittedName>
</protein>
<dbReference type="AlphaFoldDB" id="A0A1U7J7I0"/>
<proteinExistence type="predicted"/>
<organism evidence="1 2">
    <name type="scientific">Phormidium tenue NIES-30</name>
    <dbReference type="NCBI Taxonomy" id="549789"/>
    <lineage>
        <taxon>Bacteria</taxon>
        <taxon>Bacillati</taxon>
        <taxon>Cyanobacteriota</taxon>
        <taxon>Cyanophyceae</taxon>
        <taxon>Oscillatoriophycideae</taxon>
        <taxon>Oscillatoriales</taxon>
        <taxon>Oscillatoriaceae</taxon>
        <taxon>Phormidium</taxon>
    </lineage>
</organism>
<sequence length="63" mass="6946">MLKTVKDACKIYSSTLDHQVAGGVESLAQVIDASDEGKSFFEKSYLTRGMKDLFCKDLLRLSG</sequence>
<accession>A0A1U7J7I0</accession>
<comment type="caution">
    <text evidence="1">The sequence shown here is derived from an EMBL/GenBank/DDBJ whole genome shotgun (WGS) entry which is preliminary data.</text>
</comment>
<evidence type="ECO:0000313" key="2">
    <source>
        <dbReference type="Proteomes" id="UP000185557"/>
    </source>
</evidence>
<reference evidence="1 2" key="1">
    <citation type="submission" date="2016-11" db="EMBL/GenBank/DDBJ databases">
        <title>Draft Genome Sequences of Nine Cyanobacterial Strains from Diverse Habitats.</title>
        <authorList>
            <person name="Zhu T."/>
            <person name="Hou S."/>
            <person name="Lu X."/>
            <person name="Hess W.R."/>
        </authorList>
    </citation>
    <scope>NUCLEOTIDE SEQUENCE [LARGE SCALE GENOMIC DNA]</scope>
    <source>
        <strain evidence="1 2">NIES-30</strain>
    </source>
</reference>
<dbReference type="STRING" id="549789.NIES30_08155"/>
<keyword evidence="2" id="KW-1185">Reference proteome</keyword>
<dbReference type="Proteomes" id="UP000185557">
    <property type="component" value="Unassembled WGS sequence"/>
</dbReference>